<gene>
    <name evidence="2" type="ORF">JR316_009493</name>
</gene>
<organism evidence="2">
    <name type="scientific">Psilocybe cubensis</name>
    <name type="common">Psychedelic mushroom</name>
    <name type="synonym">Stropharia cubensis</name>
    <dbReference type="NCBI Taxonomy" id="181762"/>
    <lineage>
        <taxon>Eukaryota</taxon>
        <taxon>Fungi</taxon>
        <taxon>Dikarya</taxon>
        <taxon>Basidiomycota</taxon>
        <taxon>Agaricomycotina</taxon>
        <taxon>Agaricomycetes</taxon>
        <taxon>Agaricomycetidae</taxon>
        <taxon>Agaricales</taxon>
        <taxon>Agaricineae</taxon>
        <taxon>Strophariaceae</taxon>
        <taxon>Psilocybe</taxon>
    </lineage>
</organism>
<dbReference type="AlphaFoldDB" id="A0A8H7XRW6"/>
<reference evidence="2" key="1">
    <citation type="submission" date="2021-02" db="EMBL/GenBank/DDBJ databases">
        <title>Psilocybe cubensis genome.</title>
        <authorList>
            <person name="Mckernan K.J."/>
            <person name="Crawford S."/>
            <person name="Trippe A."/>
            <person name="Kane L.T."/>
            <person name="Mclaughlin S."/>
        </authorList>
    </citation>
    <scope>NUCLEOTIDE SEQUENCE [LARGE SCALE GENOMIC DNA]</scope>
    <source>
        <strain evidence="2">MGC-MH-2018</strain>
    </source>
</reference>
<dbReference type="OrthoDB" id="2734890at2759"/>
<keyword evidence="1" id="KW-0732">Signal</keyword>
<dbReference type="EMBL" id="JAFIQS010000009">
    <property type="protein sequence ID" value="KAG5165907.1"/>
    <property type="molecule type" value="Genomic_DNA"/>
</dbReference>
<comment type="caution">
    <text evidence="2">The sequence shown here is derived from an EMBL/GenBank/DDBJ whole genome shotgun (WGS) entry which is preliminary data.</text>
</comment>
<accession>A0A8H7XRW6</accession>
<sequence length="334" mass="36296">MLVPFFTITFLSLALSASASPARRTTTFCEQLVVSCAAAGPQSITNPWTIPACIFGATCFGGSSPVDAFLIAVATERGDPSSAHASLSLPVLTVETFNNISTDRVVITQQNFIDGVYSALDASNGPYPDVSSVISSFQSISVWTQFCSNRGIPWKNFADYFKYSATVDSPGCTSPAYPVVTNEPSCQKIFEECLRTVNFNLYNIWTVKPCVFAAVCFPGDINVDKMLTAVYVYRTGNDPSTAPKSSDQPSLSQAQFASISTNGNTVTTQNWIDGYYELLSGAGGPFPTSADIVVEYFRRVRNWTGFCGLDGVRYQAFAYYFNWSSTNSYPVICP</sequence>
<feature type="signal peptide" evidence="1">
    <location>
        <begin position="1"/>
        <end position="19"/>
    </location>
</feature>
<name>A0A8H7XRW6_PSICU</name>
<proteinExistence type="predicted"/>
<evidence type="ECO:0000313" key="2">
    <source>
        <dbReference type="EMBL" id="KAG5165907.1"/>
    </source>
</evidence>
<feature type="chain" id="PRO_5034271657" evidence="1">
    <location>
        <begin position="20"/>
        <end position="334"/>
    </location>
</feature>
<protein>
    <submittedName>
        <fullName evidence="2">Uncharacterized protein</fullName>
    </submittedName>
</protein>
<evidence type="ECO:0000256" key="1">
    <source>
        <dbReference type="SAM" id="SignalP"/>
    </source>
</evidence>